<reference evidence="1 2" key="1">
    <citation type="journal article" date="2019" name="Commun. Biol.">
        <title>The bagworm genome reveals a unique fibroin gene that provides high tensile strength.</title>
        <authorList>
            <person name="Kono N."/>
            <person name="Nakamura H."/>
            <person name="Ohtoshi R."/>
            <person name="Tomita M."/>
            <person name="Numata K."/>
            <person name="Arakawa K."/>
        </authorList>
    </citation>
    <scope>NUCLEOTIDE SEQUENCE [LARGE SCALE GENOMIC DNA]</scope>
</reference>
<dbReference type="AlphaFoldDB" id="A0A4C1V460"/>
<dbReference type="Proteomes" id="UP000299102">
    <property type="component" value="Unassembled WGS sequence"/>
</dbReference>
<comment type="caution">
    <text evidence="1">The sequence shown here is derived from an EMBL/GenBank/DDBJ whole genome shotgun (WGS) entry which is preliminary data.</text>
</comment>
<evidence type="ECO:0000313" key="2">
    <source>
        <dbReference type="Proteomes" id="UP000299102"/>
    </source>
</evidence>
<evidence type="ECO:0000313" key="1">
    <source>
        <dbReference type="EMBL" id="GBP33320.1"/>
    </source>
</evidence>
<dbReference type="EMBL" id="BGZK01000272">
    <property type="protein sequence ID" value="GBP33320.1"/>
    <property type="molecule type" value="Genomic_DNA"/>
</dbReference>
<organism evidence="1 2">
    <name type="scientific">Eumeta variegata</name>
    <name type="common">Bagworm moth</name>
    <name type="synonym">Eumeta japonica</name>
    <dbReference type="NCBI Taxonomy" id="151549"/>
    <lineage>
        <taxon>Eukaryota</taxon>
        <taxon>Metazoa</taxon>
        <taxon>Ecdysozoa</taxon>
        <taxon>Arthropoda</taxon>
        <taxon>Hexapoda</taxon>
        <taxon>Insecta</taxon>
        <taxon>Pterygota</taxon>
        <taxon>Neoptera</taxon>
        <taxon>Endopterygota</taxon>
        <taxon>Lepidoptera</taxon>
        <taxon>Glossata</taxon>
        <taxon>Ditrysia</taxon>
        <taxon>Tineoidea</taxon>
        <taxon>Psychidae</taxon>
        <taxon>Oiketicinae</taxon>
        <taxon>Eumeta</taxon>
    </lineage>
</organism>
<sequence>MARDPGQVVSHFVGARLTLRIQFLIATRGGRQLKTFPPQQLSLYRQHSLPNVIDSTTKIEVLVTASTLILRDT</sequence>
<protein>
    <submittedName>
        <fullName evidence="1">Uncharacterized protein</fullName>
    </submittedName>
</protein>
<gene>
    <name evidence="1" type="ORF">EVAR_30908_1</name>
</gene>
<name>A0A4C1V460_EUMVA</name>
<accession>A0A4C1V460</accession>
<proteinExistence type="predicted"/>
<keyword evidence="2" id="KW-1185">Reference proteome</keyword>